<dbReference type="EMBL" id="CP064936">
    <property type="protein sequence ID" value="QQA00518.1"/>
    <property type="molecule type" value="Genomic_DNA"/>
</dbReference>
<protein>
    <submittedName>
        <fullName evidence="4">GldG family protein</fullName>
    </submittedName>
</protein>
<name>A0A7T3RCC5_9SPIR</name>
<organism evidence="4 5">
    <name type="scientific">Treponema peruense</name>
    <dbReference type="NCBI Taxonomy" id="2787628"/>
    <lineage>
        <taxon>Bacteria</taxon>
        <taxon>Pseudomonadati</taxon>
        <taxon>Spirochaetota</taxon>
        <taxon>Spirochaetia</taxon>
        <taxon>Spirochaetales</taxon>
        <taxon>Treponemataceae</taxon>
        <taxon>Treponema</taxon>
    </lineage>
</organism>
<evidence type="ECO:0000313" key="4">
    <source>
        <dbReference type="EMBL" id="QQA00518.1"/>
    </source>
</evidence>
<evidence type="ECO:0000259" key="3">
    <source>
        <dbReference type="Pfam" id="PF23357"/>
    </source>
</evidence>
<keyword evidence="1" id="KW-0812">Transmembrane</keyword>
<dbReference type="Pfam" id="PF09822">
    <property type="entry name" value="ABC_transp_aux"/>
    <property type="match status" value="1"/>
</dbReference>
<evidence type="ECO:0000259" key="2">
    <source>
        <dbReference type="Pfam" id="PF09822"/>
    </source>
</evidence>
<feature type="domain" description="DUF7088" evidence="3">
    <location>
        <begin position="46"/>
        <end position="146"/>
    </location>
</feature>
<dbReference type="RefSeq" id="WP_198442248.1">
    <property type="nucleotide sequence ID" value="NZ_CBCSHE010000009.1"/>
</dbReference>
<feature type="transmembrane region" description="Helical" evidence="1">
    <location>
        <begin position="646"/>
        <end position="666"/>
    </location>
</feature>
<keyword evidence="1" id="KW-1133">Transmembrane helix</keyword>
<dbReference type="InterPro" id="IPR019196">
    <property type="entry name" value="ABC_transp_unknown"/>
</dbReference>
<feature type="domain" description="ABC-type uncharacterised transport system" evidence="2">
    <location>
        <begin position="316"/>
        <end position="613"/>
    </location>
</feature>
<keyword evidence="5" id="KW-1185">Reference proteome</keyword>
<reference evidence="4 5" key="1">
    <citation type="submission" date="2020-11" db="EMBL/GenBank/DDBJ databases">
        <title>Treponema Peruensis nv. sp., first commensal Treponema isolated from human feces.</title>
        <authorList>
            <person name="Belkhou C."/>
            <person name="Raes J."/>
        </authorList>
    </citation>
    <scope>NUCLEOTIDE SEQUENCE [LARGE SCALE GENOMIC DNA]</scope>
    <source>
        <strain evidence="4 5">RCC2812</strain>
    </source>
</reference>
<dbReference type="Pfam" id="PF23357">
    <property type="entry name" value="DUF7088"/>
    <property type="match status" value="1"/>
</dbReference>
<dbReference type="AlphaFoldDB" id="A0A7T3RCC5"/>
<sequence length="694" mass="76232">MKKQNKFISWIKSPASDFWLFVAVLVLANLVASRAFFRIDLTGAHSYSLSESSREVVSSLEEPLGIKVFFSSNLPAPYSGVQQYVNDILGEYKNAANSNFSCEYFDMNKSENQTLARNYGLNQIQIREVKDNELGFKNAYMGLAITYADQIETLDSVTSSDGLEYKITTTIGRLISNTNALSGLSDKVTLTLYKTEALSSFGIGGFSEIDSAVKKAWESVNGRYRGKIEFASVNPDSQTAQELSSKYGIQSVSWQDDSGKTQTGSIGLVLECADKFRVVPLKMQNMIFQYVITGLDSLEQNISDSVQALVAKTAPIAYITGHGELSLDDAQNGAAPFKSLLGDIYSLEELALAESEIPAGVSTIIINGPKSSFSDDELYKIDQFVMRGGNVMFFMDSYNVVMPSGQNAYYQQPQYIPVRTGLEKLLSAYGVETGTGYVMDENCFTQNHQQYGKLNFYYVPMLQKSGLDQKNLISKNLGYVLFMQSSAVDATKAQENPSLNVSVLAKSSPESWIQSDNLILSPLYIQPPADKSKMKSENLAVLVEGKFTSAYSANPSAENEGGSKISTSSHISEGTQRGKIFVAGTSYITSGQLISSDGADEPVAMFVRNAVDYMNGNSDFCSMRTKNVSLNTLRVSSGPAVAFAKFFNQFGLAILVVLSGLVVILVRRSHRKKIRLLYNPDDSRQIVHNKNVEK</sequence>
<dbReference type="InterPro" id="IPR055396">
    <property type="entry name" value="DUF7088"/>
</dbReference>
<evidence type="ECO:0000313" key="5">
    <source>
        <dbReference type="Proteomes" id="UP000595224"/>
    </source>
</evidence>
<gene>
    <name evidence="4" type="ORF">IWA51_09605</name>
</gene>
<proteinExistence type="predicted"/>
<dbReference type="Proteomes" id="UP000595224">
    <property type="component" value="Chromosome"/>
</dbReference>
<dbReference type="KEGG" id="tper:IWA51_09605"/>
<keyword evidence="1" id="KW-0472">Membrane</keyword>
<evidence type="ECO:0000256" key="1">
    <source>
        <dbReference type="SAM" id="Phobius"/>
    </source>
</evidence>
<accession>A0A7T3RCC5</accession>